<keyword evidence="4" id="KW-1185">Reference proteome</keyword>
<protein>
    <submittedName>
        <fullName evidence="3">Predicted ATPase</fullName>
    </submittedName>
</protein>
<evidence type="ECO:0000259" key="2">
    <source>
        <dbReference type="Pfam" id="PF13175"/>
    </source>
</evidence>
<dbReference type="PANTHER" id="PTHR43581:SF2">
    <property type="entry name" value="EXCINUCLEASE ATPASE SUBUNIT"/>
    <property type="match status" value="1"/>
</dbReference>
<evidence type="ECO:0000259" key="1">
    <source>
        <dbReference type="Pfam" id="PF12476"/>
    </source>
</evidence>
<evidence type="ECO:0000313" key="3">
    <source>
        <dbReference type="EMBL" id="SNY87916.1"/>
    </source>
</evidence>
<dbReference type="EMBL" id="OBEG01000005">
    <property type="protein sequence ID" value="SNY87916.1"/>
    <property type="molecule type" value="Genomic_DNA"/>
</dbReference>
<sequence>MIEALEIANFKRFQQLSLRLNVLTVLTGLNGAGKSTVVQALHLVHQGQLDTDGFVALNGYPGLDLGQAADVLSAEATSDAIAISVTCADGGTANWEFSGAQNPESSRLSIIDRPGRPVYPFGDRAGAFTYLAAERIGPRIALPTSPTEDGRVLGEDGRFAAHVLALADRAEVDSPRQHVDSASPLLRPQVEAWMSRLVGPLQIEAQVVPRTGVATLNVRAGSQDEWILLTNTGFGISYSLPIIVAGLVVPTGGMLIVDSPEAHLHPAAQSMMGRFFAQIAAAGVQVVVETHSDHVLNGMRRAVAANESLDHSDAVVHYFGVDPDPYELTIGPTGSMSDWPAGFFDQMDTDLGFINRARRR</sequence>
<feature type="domain" description="Endonuclease GajA/Old nuclease/RecF-like AAA" evidence="2">
    <location>
        <begin position="1"/>
        <end position="48"/>
    </location>
</feature>
<dbReference type="AlphaFoldDB" id="A0A285LW87"/>
<dbReference type="Pfam" id="PF12476">
    <property type="entry name" value="DUF3696"/>
    <property type="match status" value="1"/>
</dbReference>
<accession>A0A285LW87</accession>
<dbReference type="Pfam" id="PF13175">
    <property type="entry name" value="AAA_15"/>
    <property type="match status" value="2"/>
</dbReference>
<evidence type="ECO:0000313" key="4">
    <source>
        <dbReference type="Proteomes" id="UP000219565"/>
    </source>
</evidence>
<dbReference type="InterPro" id="IPR051396">
    <property type="entry name" value="Bact_Antivir_Def_Nuclease"/>
</dbReference>
<feature type="domain" description="Endonuclease GajA/Old nuclease/RecF-like AAA" evidence="2">
    <location>
        <begin position="217"/>
        <end position="295"/>
    </location>
</feature>
<dbReference type="PANTHER" id="PTHR43581">
    <property type="entry name" value="ATP/GTP PHOSPHATASE"/>
    <property type="match status" value="1"/>
</dbReference>
<dbReference type="Gene3D" id="3.40.50.300">
    <property type="entry name" value="P-loop containing nucleotide triphosphate hydrolases"/>
    <property type="match status" value="2"/>
</dbReference>
<dbReference type="Proteomes" id="UP000219565">
    <property type="component" value="Unassembled WGS sequence"/>
</dbReference>
<name>A0A285LW87_9NOCA</name>
<dbReference type="InterPro" id="IPR041685">
    <property type="entry name" value="AAA_GajA/Old/RecF-like"/>
</dbReference>
<gene>
    <name evidence="3" type="ORF">SAMN04244553_4876</name>
</gene>
<proteinExistence type="predicted"/>
<dbReference type="InterPro" id="IPR014592">
    <property type="entry name" value="P-loop_UCP034888"/>
</dbReference>
<dbReference type="InterPro" id="IPR027417">
    <property type="entry name" value="P-loop_NTPase"/>
</dbReference>
<dbReference type="PIRSF" id="PIRSF034888">
    <property type="entry name" value="P-loop_UCP034888"/>
    <property type="match status" value="1"/>
</dbReference>
<dbReference type="OrthoDB" id="3237462at2"/>
<dbReference type="SUPFAM" id="SSF52540">
    <property type="entry name" value="P-loop containing nucleoside triphosphate hydrolases"/>
    <property type="match status" value="2"/>
</dbReference>
<dbReference type="InterPro" id="IPR022532">
    <property type="entry name" value="DUF3696"/>
</dbReference>
<reference evidence="3 4" key="1">
    <citation type="submission" date="2017-09" db="EMBL/GenBank/DDBJ databases">
        <authorList>
            <person name="Ehlers B."/>
            <person name="Leendertz F.H."/>
        </authorList>
    </citation>
    <scope>NUCLEOTIDE SEQUENCE [LARGE SCALE GENOMIC DNA]</scope>
    <source>
        <strain evidence="3 4">DSM 45537</strain>
    </source>
</reference>
<organism evidence="3 4">
    <name type="scientific">Nocardia amikacinitolerans</name>
    <dbReference type="NCBI Taxonomy" id="756689"/>
    <lineage>
        <taxon>Bacteria</taxon>
        <taxon>Bacillati</taxon>
        <taxon>Actinomycetota</taxon>
        <taxon>Actinomycetes</taxon>
        <taxon>Mycobacteriales</taxon>
        <taxon>Nocardiaceae</taxon>
        <taxon>Nocardia</taxon>
    </lineage>
</organism>
<feature type="domain" description="DUF3696" evidence="1">
    <location>
        <begin position="309"/>
        <end position="351"/>
    </location>
</feature>
<dbReference type="RefSeq" id="WP_097246891.1">
    <property type="nucleotide sequence ID" value="NZ_OBEG01000005.1"/>
</dbReference>